<dbReference type="InterPro" id="IPR001633">
    <property type="entry name" value="EAL_dom"/>
</dbReference>
<dbReference type="RefSeq" id="WP_078788412.1">
    <property type="nucleotide sequence ID" value="NZ_FUWR01000001.1"/>
</dbReference>
<dbReference type="InterPro" id="IPR003018">
    <property type="entry name" value="GAF"/>
</dbReference>
<dbReference type="CDD" id="cd00130">
    <property type="entry name" value="PAS"/>
    <property type="match status" value="2"/>
</dbReference>
<evidence type="ECO:0000259" key="4">
    <source>
        <dbReference type="PROSITE" id="PS50887"/>
    </source>
</evidence>
<dbReference type="PROSITE" id="PS50112">
    <property type="entry name" value="PAS"/>
    <property type="match status" value="2"/>
</dbReference>
<proteinExistence type="predicted"/>
<dbReference type="SMART" id="SM00091">
    <property type="entry name" value="PAS"/>
    <property type="match status" value="3"/>
</dbReference>
<dbReference type="SMART" id="SM00052">
    <property type="entry name" value="EAL"/>
    <property type="match status" value="1"/>
</dbReference>
<feature type="domain" description="PAS" evidence="2">
    <location>
        <begin position="280"/>
        <end position="352"/>
    </location>
</feature>
<evidence type="ECO:0000259" key="3">
    <source>
        <dbReference type="PROSITE" id="PS50883"/>
    </source>
</evidence>
<dbReference type="SUPFAM" id="SSF141868">
    <property type="entry name" value="EAL domain-like"/>
    <property type="match status" value="1"/>
</dbReference>
<organism evidence="5 6">
    <name type="scientific">Trichlorobacter thiogenes</name>
    <dbReference type="NCBI Taxonomy" id="115783"/>
    <lineage>
        <taxon>Bacteria</taxon>
        <taxon>Pseudomonadati</taxon>
        <taxon>Thermodesulfobacteriota</taxon>
        <taxon>Desulfuromonadia</taxon>
        <taxon>Geobacterales</taxon>
        <taxon>Geobacteraceae</taxon>
        <taxon>Trichlorobacter</taxon>
    </lineage>
</organism>
<dbReference type="Pfam" id="PF00563">
    <property type="entry name" value="EAL"/>
    <property type="match status" value="1"/>
</dbReference>
<dbReference type="NCBIfam" id="TIGR00229">
    <property type="entry name" value="sensory_box"/>
    <property type="match status" value="2"/>
</dbReference>
<dbReference type="InterPro" id="IPR035965">
    <property type="entry name" value="PAS-like_dom_sf"/>
</dbReference>
<dbReference type="AlphaFoldDB" id="A0A1T4JV57"/>
<dbReference type="SMART" id="SM00267">
    <property type="entry name" value="GGDEF"/>
    <property type="match status" value="1"/>
</dbReference>
<dbReference type="InterPro" id="IPR029016">
    <property type="entry name" value="GAF-like_dom_sf"/>
</dbReference>
<dbReference type="SMART" id="SM00065">
    <property type="entry name" value="GAF"/>
    <property type="match status" value="1"/>
</dbReference>
<dbReference type="NCBIfam" id="TIGR00254">
    <property type="entry name" value="GGDEF"/>
    <property type="match status" value="1"/>
</dbReference>
<feature type="domain" description="GGDEF" evidence="4">
    <location>
        <begin position="557"/>
        <end position="690"/>
    </location>
</feature>
<dbReference type="InterPro" id="IPR029787">
    <property type="entry name" value="Nucleotide_cyclase"/>
</dbReference>
<dbReference type="CDD" id="cd01949">
    <property type="entry name" value="GGDEF"/>
    <property type="match status" value="1"/>
</dbReference>
<evidence type="ECO:0000313" key="5">
    <source>
        <dbReference type="EMBL" id="SJZ34023.1"/>
    </source>
</evidence>
<dbReference type="InterPro" id="IPR035919">
    <property type="entry name" value="EAL_sf"/>
</dbReference>
<dbReference type="Pfam" id="PF13426">
    <property type="entry name" value="PAS_9"/>
    <property type="match status" value="2"/>
</dbReference>
<dbReference type="OrthoDB" id="9777298at2"/>
<evidence type="ECO:0000256" key="1">
    <source>
        <dbReference type="ARBA" id="ARBA00051114"/>
    </source>
</evidence>
<dbReference type="PANTHER" id="PTHR44757:SF2">
    <property type="entry name" value="BIOFILM ARCHITECTURE MAINTENANCE PROTEIN MBAA"/>
    <property type="match status" value="1"/>
</dbReference>
<dbReference type="Pfam" id="PF01590">
    <property type="entry name" value="GAF"/>
    <property type="match status" value="1"/>
</dbReference>
<dbReference type="STRING" id="115783.SAMN02745119_00090"/>
<dbReference type="Gene3D" id="3.30.70.270">
    <property type="match status" value="1"/>
</dbReference>
<sequence length="965" mass="108262">MTQASGSYIQVVEALPTPILLLRQNGIILHANAPATTLLETLEGITPQADFTLAPCWIMDELEIYRFQGTDCHQAEKSLINTTNSHSFILISIKPLKTSTDDLLLVTINDLSKLHLIEDGLRQLVEGVSEATGERFFQFLVLHLAKALDADFAFIGEFVDTERTTIQTVAVAADGAIHANFTFPLLDTPCEQVLANGLKIYPQGVPELFPLDHLALEMGVESYIGIPLISSHKTTMGPMAVFSRRPIRESHLAASMLQIFAARAASELERLQAERVLRETEARLKTIVDSVHTGILVIDPQNHRIVDVNEIAASSLGRTREEMIGTSCHRFICPNEEGQCPFTDLHQTLDNEERDLIRADGSRLSVIKTVSRVVLDGREHLLESFVDISRRKQVENKLKESEERYRMLVENQADLVIKIDMDGILRFVSPSFCKLFGQTEEELLGKPLMPVILPAEQLSHSTGFERMICHDTSYYREYLSQTVEGKRWIGWALRCIMSPAGQPEAIVGMGRDITDRKEAETTIEKLAYHDPVTGLPNRTLLYDRLQLAINRAERDNQGVAILFLDLDRFKAINDSLGHAIGDALLKQVGNRLLDCVRSSDTVARLGGDEFVVLISALENDHAVGSVIMKILEQLAEPYRIEEHEVYSSSSIGISIYPRDGRDAEELLKNADMAMYQAKEAGRNTCHFFSPELNMRATERLLLENTMRRALEREEFFLAYQPQMELNSGHVAGIEALIRWRHPDLGIVPPNNFIPIAEETGLIVPLGEWVLAEACRQGVRWQQEGHPPIRIAVNVSARQFRQKNLGTRIEKILEETGFNPEFLELELTESAVMENPEEAILTLRQLKKMGITLSIDDFGTGYSSLSHLKHFPIDRLKIDRSFVKHVTRDHNDATIAEAIIALAHSMNLTVVAEGIEHSEQMEFMHQRSCDTMQGYYLSRPVTADEFGSFLKRLGESDGKAHGLLGG</sequence>
<dbReference type="Proteomes" id="UP000190102">
    <property type="component" value="Unassembled WGS sequence"/>
</dbReference>
<keyword evidence="6" id="KW-1185">Reference proteome</keyword>
<dbReference type="Pfam" id="PF00990">
    <property type="entry name" value="GGDEF"/>
    <property type="match status" value="1"/>
</dbReference>
<evidence type="ECO:0000259" key="2">
    <source>
        <dbReference type="PROSITE" id="PS50112"/>
    </source>
</evidence>
<dbReference type="SUPFAM" id="SSF55781">
    <property type="entry name" value="GAF domain-like"/>
    <property type="match status" value="1"/>
</dbReference>
<dbReference type="FunFam" id="3.30.70.270:FF:000001">
    <property type="entry name" value="Diguanylate cyclase domain protein"/>
    <property type="match status" value="1"/>
</dbReference>
<gene>
    <name evidence="5" type="ORF">SAMN02745119_00090</name>
</gene>
<dbReference type="CDD" id="cd01948">
    <property type="entry name" value="EAL"/>
    <property type="match status" value="1"/>
</dbReference>
<dbReference type="Gene3D" id="3.20.20.450">
    <property type="entry name" value="EAL domain"/>
    <property type="match status" value="1"/>
</dbReference>
<dbReference type="FunFam" id="3.20.20.450:FF:000001">
    <property type="entry name" value="Cyclic di-GMP phosphodiesterase yahA"/>
    <property type="match status" value="1"/>
</dbReference>
<dbReference type="InterPro" id="IPR000160">
    <property type="entry name" value="GGDEF_dom"/>
</dbReference>
<dbReference type="InterPro" id="IPR013656">
    <property type="entry name" value="PAS_4"/>
</dbReference>
<dbReference type="GO" id="GO:0071111">
    <property type="term" value="F:cyclic-guanylate-specific phosphodiesterase activity"/>
    <property type="evidence" value="ECO:0007669"/>
    <property type="project" value="UniProtKB-EC"/>
</dbReference>
<comment type="catalytic activity">
    <reaction evidence="1">
        <text>3',3'-c-di-GMP + H2O = 5'-phosphoguanylyl(3'-&gt;5')guanosine + H(+)</text>
        <dbReference type="Rhea" id="RHEA:24902"/>
        <dbReference type="ChEBI" id="CHEBI:15377"/>
        <dbReference type="ChEBI" id="CHEBI:15378"/>
        <dbReference type="ChEBI" id="CHEBI:58754"/>
        <dbReference type="ChEBI" id="CHEBI:58805"/>
        <dbReference type="EC" id="3.1.4.52"/>
    </reaction>
    <physiologicalReaction direction="left-to-right" evidence="1">
        <dbReference type="Rhea" id="RHEA:24903"/>
    </physiologicalReaction>
</comment>
<dbReference type="InterPro" id="IPR043128">
    <property type="entry name" value="Rev_trsase/Diguanyl_cyclase"/>
</dbReference>
<dbReference type="Gene3D" id="3.30.450.20">
    <property type="entry name" value="PAS domain"/>
    <property type="match status" value="2"/>
</dbReference>
<reference evidence="6" key="1">
    <citation type="submission" date="2017-02" db="EMBL/GenBank/DDBJ databases">
        <authorList>
            <person name="Varghese N."/>
            <person name="Submissions S."/>
        </authorList>
    </citation>
    <scope>NUCLEOTIDE SEQUENCE [LARGE SCALE GENOMIC DNA]</scope>
    <source>
        <strain evidence="6">ATCC BAA-34</strain>
    </source>
</reference>
<accession>A0A1T4JV57</accession>
<dbReference type="InterPro" id="IPR052155">
    <property type="entry name" value="Biofilm_reg_signaling"/>
</dbReference>
<evidence type="ECO:0000313" key="6">
    <source>
        <dbReference type="Proteomes" id="UP000190102"/>
    </source>
</evidence>
<dbReference type="SUPFAM" id="SSF55785">
    <property type="entry name" value="PYP-like sensor domain (PAS domain)"/>
    <property type="match status" value="2"/>
</dbReference>
<feature type="domain" description="PAS" evidence="2">
    <location>
        <begin position="401"/>
        <end position="471"/>
    </location>
</feature>
<dbReference type="Pfam" id="PF08448">
    <property type="entry name" value="PAS_4"/>
    <property type="match status" value="1"/>
</dbReference>
<feature type="domain" description="EAL" evidence="3">
    <location>
        <begin position="699"/>
        <end position="953"/>
    </location>
</feature>
<dbReference type="EMBL" id="FUWR01000001">
    <property type="protein sequence ID" value="SJZ34023.1"/>
    <property type="molecule type" value="Genomic_DNA"/>
</dbReference>
<dbReference type="InterPro" id="IPR000014">
    <property type="entry name" value="PAS"/>
</dbReference>
<dbReference type="Gene3D" id="3.30.450.40">
    <property type="match status" value="1"/>
</dbReference>
<dbReference type="GO" id="GO:0071732">
    <property type="term" value="P:cellular response to nitric oxide"/>
    <property type="evidence" value="ECO:0007669"/>
    <property type="project" value="UniProtKB-ARBA"/>
</dbReference>
<dbReference type="PROSITE" id="PS50883">
    <property type="entry name" value="EAL"/>
    <property type="match status" value="1"/>
</dbReference>
<name>A0A1T4JV57_9BACT</name>
<dbReference type="PANTHER" id="PTHR44757">
    <property type="entry name" value="DIGUANYLATE CYCLASE DGCP"/>
    <property type="match status" value="1"/>
</dbReference>
<protein>
    <submittedName>
        <fullName evidence="5">PAS domain S-box-containing protein/diguanylate cyclase (GGDEF) domain-containing protein</fullName>
    </submittedName>
</protein>
<dbReference type="PROSITE" id="PS50887">
    <property type="entry name" value="GGDEF"/>
    <property type="match status" value="1"/>
</dbReference>
<dbReference type="SUPFAM" id="SSF55073">
    <property type="entry name" value="Nucleotide cyclase"/>
    <property type="match status" value="1"/>
</dbReference>